<evidence type="ECO:0000256" key="4">
    <source>
        <dbReference type="ARBA" id="ARBA00022692"/>
    </source>
</evidence>
<dbReference type="FunFam" id="3.40.50.720:FF:000125">
    <property type="entry name" value="tRNA threonylcarbamoyladenosine dehydratase 2-like"/>
    <property type="match status" value="1"/>
</dbReference>
<dbReference type="Gene3D" id="3.40.50.720">
    <property type="entry name" value="NAD(P)-binding Rossmann-like Domain"/>
    <property type="match status" value="1"/>
</dbReference>
<evidence type="ECO:0000256" key="5">
    <source>
        <dbReference type="ARBA" id="ARBA00022741"/>
    </source>
</evidence>
<evidence type="ECO:0000256" key="1">
    <source>
        <dbReference type="ARBA" id="ARBA00004374"/>
    </source>
</evidence>
<dbReference type="GO" id="GO:0008641">
    <property type="term" value="F:ubiquitin-like modifier activating enzyme activity"/>
    <property type="evidence" value="ECO:0007669"/>
    <property type="project" value="InterPro"/>
</dbReference>
<keyword evidence="3" id="KW-0436">Ligase</keyword>
<evidence type="ECO:0000256" key="3">
    <source>
        <dbReference type="ARBA" id="ARBA00022598"/>
    </source>
</evidence>
<dbReference type="FunCoup" id="A0A507AK96">
    <property type="interactions" value="194"/>
</dbReference>
<evidence type="ECO:0000259" key="12">
    <source>
        <dbReference type="Pfam" id="PF00899"/>
    </source>
</evidence>
<dbReference type="AlphaFoldDB" id="A0A507AK96"/>
<feature type="domain" description="THIF-type NAD/FAD binding fold" evidence="12">
    <location>
        <begin position="102"/>
        <end position="361"/>
    </location>
</feature>
<dbReference type="InParanoid" id="A0A507AK96"/>
<evidence type="ECO:0000313" key="13">
    <source>
        <dbReference type="EMBL" id="TPX09972.1"/>
    </source>
</evidence>
<dbReference type="InterPro" id="IPR035985">
    <property type="entry name" value="Ubiquitin-activating_enz"/>
</dbReference>
<evidence type="ECO:0000313" key="14">
    <source>
        <dbReference type="Proteomes" id="UP000319257"/>
    </source>
</evidence>
<dbReference type="CDD" id="cd00755">
    <property type="entry name" value="YgdL_like"/>
    <property type="match status" value="1"/>
</dbReference>
<keyword evidence="4" id="KW-0812">Transmembrane</keyword>
<evidence type="ECO:0000256" key="2">
    <source>
        <dbReference type="ARBA" id="ARBA00009919"/>
    </source>
</evidence>
<dbReference type="STRING" id="1093900.A0A507AK96"/>
<keyword evidence="8" id="KW-1133">Transmembrane helix</keyword>
<comment type="similarity">
    <text evidence="2">Belongs to the HesA/MoeB/ThiF family.</text>
</comment>
<name>A0A507AK96_9PEZI</name>
<dbReference type="InterPro" id="IPR000594">
    <property type="entry name" value="ThiF_NAD_FAD-bd"/>
</dbReference>
<dbReference type="EMBL" id="SKBQ01000060">
    <property type="protein sequence ID" value="TPX09972.1"/>
    <property type="molecule type" value="Genomic_DNA"/>
</dbReference>
<keyword evidence="5" id="KW-0547">Nucleotide-binding</keyword>
<organism evidence="13 14">
    <name type="scientific">Thyridium curvatum</name>
    <dbReference type="NCBI Taxonomy" id="1093900"/>
    <lineage>
        <taxon>Eukaryota</taxon>
        <taxon>Fungi</taxon>
        <taxon>Dikarya</taxon>
        <taxon>Ascomycota</taxon>
        <taxon>Pezizomycotina</taxon>
        <taxon>Sordariomycetes</taxon>
        <taxon>Sordariomycetidae</taxon>
        <taxon>Thyridiales</taxon>
        <taxon>Thyridiaceae</taxon>
        <taxon>Thyridium</taxon>
    </lineage>
</organism>
<dbReference type="GO" id="GO:0061503">
    <property type="term" value="F:tRNA threonylcarbamoyladenosine dehydratase"/>
    <property type="evidence" value="ECO:0007669"/>
    <property type="project" value="TreeGrafter"/>
</dbReference>
<proteinExistence type="inferred from homology"/>
<evidence type="ECO:0000256" key="8">
    <source>
        <dbReference type="ARBA" id="ARBA00022989"/>
    </source>
</evidence>
<comment type="function">
    <text evidence="11">Catalyzes the ATP-dependent dehydration of threonylcarbamoyladenosine at position 37 (t(6)A37) to form cyclic t(6)A37 (ct(6)A37) in tRNAs that read codons beginning with adenine.</text>
</comment>
<dbReference type="RefSeq" id="XP_030991683.1">
    <property type="nucleotide sequence ID" value="XM_031143716.1"/>
</dbReference>
<dbReference type="OrthoDB" id="10265862at2759"/>
<dbReference type="PANTHER" id="PTHR43267">
    <property type="entry name" value="TRNA THREONYLCARBAMOYLADENOSINE DEHYDRATASE"/>
    <property type="match status" value="1"/>
</dbReference>
<evidence type="ECO:0000256" key="7">
    <source>
        <dbReference type="ARBA" id="ARBA00022840"/>
    </source>
</evidence>
<evidence type="ECO:0000256" key="9">
    <source>
        <dbReference type="ARBA" id="ARBA00023128"/>
    </source>
</evidence>
<dbReference type="Pfam" id="PF00899">
    <property type="entry name" value="ThiF"/>
    <property type="match status" value="1"/>
</dbReference>
<dbReference type="GO" id="GO:0005741">
    <property type="term" value="C:mitochondrial outer membrane"/>
    <property type="evidence" value="ECO:0007669"/>
    <property type="project" value="UniProtKB-SubCell"/>
</dbReference>
<dbReference type="Proteomes" id="UP000319257">
    <property type="component" value="Unassembled WGS sequence"/>
</dbReference>
<evidence type="ECO:0000256" key="6">
    <source>
        <dbReference type="ARBA" id="ARBA00022787"/>
    </source>
</evidence>
<dbReference type="InterPro" id="IPR045886">
    <property type="entry name" value="ThiF/MoeB/HesA"/>
</dbReference>
<keyword evidence="6" id="KW-1000">Mitochondrion outer membrane</keyword>
<gene>
    <name evidence="13" type="ORF">E0L32_008819</name>
</gene>
<comment type="subcellular location">
    <subcellularLocation>
        <location evidence="1">Mitochondrion outer membrane</location>
        <topology evidence="1">Multi-pass membrane protein</topology>
    </subcellularLocation>
</comment>
<evidence type="ECO:0000256" key="10">
    <source>
        <dbReference type="ARBA" id="ARBA00023136"/>
    </source>
</evidence>
<dbReference type="GeneID" id="41976266"/>
<keyword evidence="14" id="KW-1185">Reference proteome</keyword>
<keyword evidence="7" id="KW-0067">ATP-binding</keyword>
<keyword evidence="9" id="KW-0496">Mitochondrion</keyword>
<protein>
    <recommendedName>
        <fullName evidence="12">THIF-type NAD/FAD binding fold domain-containing protein</fullName>
    </recommendedName>
</protein>
<dbReference type="GO" id="GO:0061504">
    <property type="term" value="P:cyclic threonylcarbamoyladenosine biosynthetic process"/>
    <property type="evidence" value="ECO:0007669"/>
    <property type="project" value="TreeGrafter"/>
</dbReference>
<dbReference type="PANTHER" id="PTHR43267:SF2">
    <property type="entry name" value="TRNA THREONYLCARBAMOYLADENOSINE DEHYDRATASE 1-RELATED"/>
    <property type="match status" value="1"/>
</dbReference>
<evidence type="ECO:0000256" key="11">
    <source>
        <dbReference type="ARBA" id="ARBA00060084"/>
    </source>
</evidence>
<dbReference type="SUPFAM" id="SSF69572">
    <property type="entry name" value="Activating enzymes of the ubiquitin-like proteins"/>
    <property type="match status" value="1"/>
</dbReference>
<sequence length="508" mass="55131">MAQSFLSRAASSTHAQFAATALVSGAVVAGAIIGYQQLAREERVSRLKSSIPALEDDRNSAQLTSFGTLVPPTDEDQRDEALAKRAQAGDYDDDLILEQLARNRVFLKPEGLDKLRKAFIIVVGCGGVGSHCTTALARSGVSRLRLIDFDQVSLSSLNRHAVATLADVGSPKVQCLQKRLLAVAPWVHFDMRIHKFDGASAEGLLGPWSDGQKPDFVVDAIDNIDTKVALLKYCHDNKVPVISAMGAGTKSDPTKVTVGDISVGTDDSLSRATRRRLKLLGVTSGIPTVFSTEKTGEGKAELLPLPEEQFQKGKIGELGPLADFRVRILPVLGTMPAVFGYVAANHVILSVTGYPLDYAAGKGREKLYDQLLAGVQSTEQKIARAQNPDDPDVAVGLKVPITAGDVAFLAEDIFQGRSAITHIPTRLSLIRWSRPREAMLLRLGEGADEQKSAKLRLSDLVCMTKNEAVIHLKEVLLGSKSLEDLYDAETIERVERRLKEAEAFEKYR</sequence>
<reference evidence="13 14" key="1">
    <citation type="submission" date="2019-06" db="EMBL/GenBank/DDBJ databases">
        <title>Draft genome sequence of the filamentous fungus Phialemoniopsis curvata isolated from diesel fuel.</title>
        <authorList>
            <person name="Varaljay V.A."/>
            <person name="Lyon W.J."/>
            <person name="Crouch A.L."/>
            <person name="Drake C.E."/>
            <person name="Hollomon J.M."/>
            <person name="Nadeau L.J."/>
            <person name="Nunn H.S."/>
            <person name="Stevenson B.S."/>
            <person name="Bojanowski C.L."/>
            <person name="Crookes-Goodson W.J."/>
        </authorList>
    </citation>
    <scope>NUCLEOTIDE SEQUENCE [LARGE SCALE GENOMIC DNA]</scope>
    <source>
        <strain evidence="13 14">D216</strain>
    </source>
</reference>
<comment type="caution">
    <text evidence="13">The sequence shown here is derived from an EMBL/GenBank/DDBJ whole genome shotgun (WGS) entry which is preliminary data.</text>
</comment>
<dbReference type="GO" id="GO:0005524">
    <property type="term" value="F:ATP binding"/>
    <property type="evidence" value="ECO:0007669"/>
    <property type="project" value="UniProtKB-KW"/>
</dbReference>
<keyword evidence="10" id="KW-0472">Membrane</keyword>
<accession>A0A507AK96</accession>